<dbReference type="EMBL" id="FNUG01000006">
    <property type="protein sequence ID" value="SEF06056.1"/>
    <property type="molecule type" value="Genomic_DNA"/>
</dbReference>
<dbReference type="STRING" id="390640.SAMN04488034_106103"/>
<keyword evidence="2" id="KW-1185">Reference proteome</keyword>
<dbReference type="AlphaFoldDB" id="A0A1H5NWT7"/>
<dbReference type="Proteomes" id="UP000199448">
    <property type="component" value="Unassembled WGS sequence"/>
</dbReference>
<dbReference type="RefSeq" id="WP_093113777.1">
    <property type="nucleotide sequence ID" value="NZ_FNGG01000006.1"/>
</dbReference>
<reference evidence="1 2" key="1">
    <citation type="submission" date="2016-10" db="EMBL/GenBank/DDBJ databases">
        <authorList>
            <person name="de Groot N.N."/>
        </authorList>
    </citation>
    <scope>NUCLEOTIDE SEQUENCE [LARGE SCALE GENOMIC DNA]</scope>
    <source>
        <strain evidence="1 2">DSM 23553</strain>
    </source>
</reference>
<protein>
    <recommendedName>
        <fullName evidence="3">Lipoprotein</fullName>
    </recommendedName>
</protein>
<proteinExistence type="predicted"/>
<evidence type="ECO:0000313" key="1">
    <source>
        <dbReference type="EMBL" id="SEF06056.1"/>
    </source>
</evidence>
<gene>
    <name evidence="1" type="ORF">SAMN04488034_106103</name>
</gene>
<dbReference type="OrthoDB" id="1345629at2"/>
<evidence type="ECO:0008006" key="3">
    <source>
        <dbReference type="Google" id="ProtNLM"/>
    </source>
</evidence>
<organism evidence="1 2">
    <name type="scientific">Salinimicrobium catena</name>
    <dbReference type="NCBI Taxonomy" id="390640"/>
    <lineage>
        <taxon>Bacteria</taxon>
        <taxon>Pseudomonadati</taxon>
        <taxon>Bacteroidota</taxon>
        <taxon>Flavobacteriia</taxon>
        <taxon>Flavobacteriales</taxon>
        <taxon>Flavobacteriaceae</taxon>
        <taxon>Salinimicrobium</taxon>
    </lineage>
</organism>
<dbReference type="PROSITE" id="PS51257">
    <property type="entry name" value="PROKAR_LIPOPROTEIN"/>
    <property type="match status" value="1"/>
</dbReference>
<accession>A0A1H5NWT7</accession>
<name>A0A1H5NWT7_9FLAO</name>
<evidence type="ECO:0000313" key="2">
    <source>
        <dbReference type="Proteomes" id="UP000199448"/>
    </source>
</evidence>
<sequence length="174" mass="20333">MKKFIFAIATAFLAFGCTVVRYETPQPADVASLSQFPEKMQGLFISEDQDTLEVTQFKFHFRNGDEIQVKGDLCGNETVLKEFRNYYILNLKDEEVWDVFPVRLKNDDLQVFFSATASRAEELMEELKETSAVKEIPDEDGDLEYYLIAPTSEEFRRLMRKGLFDERLLFKRIK</sequence>